<proteinExistence type="predicted"/>
<name>A0A1H5X276_9FIRM</name>
<accession>A0A1H5X276</accession>
<keyword evidence="3" id="KW-1185">Reference proteome</keyword>
<dbReference type="EMBL" id="FNUL01000020">
    <property type="protein sequence ID" value="SEG05326.1"/>
    <property type="molecule type" value="Genomic_DNA"/>
</dbReference>
<organism evidence="2 3">
    <name type="scientific">Lachnospira multipara</name>
    <dbReference type="NCBI Taxonomy" id="28051"/>
    <lineage>
        <taxon>Bacteria</taxon>
        <taxon>Bacillati</taxon>
        <taxon>Bacillota</taxon>
        <taxon>Clostridia</taxon>
        <taxon>Lachnospirales</taxon>
        <taxon>Lachnospiraceae</taxon>
        <taxon>Lachnospira</taxon>
    </lineage>
</organism>
<evidence type="ECO:0000259" key="1">
    <source>
        <dbReference type="Pfam" id="PF18813"/>
    </source>
</evidence>
<feature type="domain" description="Phage-Barnase-EndoU-ColicinE5/D-RelE like nuclease 4" evidence="1">
    <location>
        <begin position="8"/>
        <end position="188"/>
    </location>
</feature>
<dbReference type="Pfam" id="PF18813">
    <property type="entry name" value="PBECR4"/>
    <property type="match status" value="1"/>
</dbReference>
<evidence type="ECO:0000313" key="2">
    <source>
        <dbReference type="EMBL" id="SEG05326.1"/>
    </source>
</evidence>
<dbReference type="AlphaFoldDB" id="A0A1H5X276"/>
<dbReference type="Proteomes" id="UP000236726">
    <property type="component" value="Unassembled WGS sequence"/>
</dbReference>
<reference evidence="2 3" key="1">
    <citation type="submission" date="2016-10" db="EMBL/GenBank/DDBJ databases">
        <authorList>
            <person name="de Groot N.N."/>
        </authorList>
    </citation>
    <scope>NUCLEOTIDE SEQUENCE [LARGE SCALE GENOMIC DNA]</scope>
    <source>
        <strain evidence="2 3">D15d</strain>
    </source>
</reference>
<gene>
    <name evidence="2" type="ORF">SAMN05216537_12030</name>
</gene>
<dbReference type="InterPro" id="IPR041420">
    <property type="entry name" value="PBECR4"/>
</dbReference>
<protein>
    <recommendedName>
        <fullName evidence="1">Phage-Barnase-EndoU-ColicinE5/D-RelE like nuclease 4 domain-containing protein</fullName>
    </recommendedName>
</protein>
<evidence type="ECO:0000313" key="3">
    <source>
        <dbReference type="Proteomes" id="UP000236726"/>
    </source>
</evidence>
<sequence length="198" mass="23233">MNLLYDKFLDYKQIANYRVEYELDNGISLSVKLELSAFPHLIGLHKLTDMPIIRRFNDSNDKVVSAKYIIQKIKQQKILTDSSVRASQKFCDIEDRYNNFSKENLLSLSYTDAIVNFNPRKIGSTLKSDFILFERKNSGYNHLCIATAVPFVYSDCYPESFFHRPNDMYIANQTIVKVREVRIYDQNNKIYLEDTLIK</sequence>